<keyword evidence="4" id="KW-0812">Transmembrane</keyword>
<name>A0A1Z4JIJ3_LEPBY</name>
<dbReference type="SUPFAM" id="SSF111369">
    <property type="entry name" value="HlyD-like secretion proteins"/>
    <property type="match status" value="1"/>
</dbReference>
<evidence type="ECO:0000256" key="2">
    <source>
        <dbReference type="ARBA" id="ARBA00023054"/>
    </source>
</evidence>
<feature type="domain" description="YbhG-like alpha-helical hairpin" evidence="5">
    <location>
        <begin position="148"/>
        <end position="231"/>
    </location>
</feature>
<dbReference type="InterPro" id="IPR050465">
    <property type="entry name" value="UPF0194_transport"/>
</dbReference>
<dbReference type="InterPro" id="IPR014315">
    <property type="entry name" value="ABC_heterocyst_DevB"/>
</dbReference>
<evidence type="ECO:0000313" key="7">
    <source>
        <dbReference type="Proteomes" id="UP000217895"/>
    </source>
</evidence>
<feature type="coiled-coil region" evidence="3">
    <location>
        <begin position="153"/>
        <end position="268"/>
    </location>
</feature>
<organism evidence="6 7">
    <name type="scientific">Leptolyngbya boryana NIES-2135</name>
    <dbReference type="NCBI Taxonomy" id="1973484"/>
    <lineage>
        <taxon>Bacteria</taxon>
        <taxon>Bacillati</taxon>
        <taxon>Cyanobacteriota</taxon>
        <taxon>Cyanophyceae</taxon>
        <taxon>Leptolyngbyales</taxon>
        <taxon>Leptolyngbyaceae</taxon>
        <taxon>Leptolyngbya group</taxon>
        <taxon>Leptolyngbya</taxon>
    </lineage>
</organism>
<evidence type="ECO:0000259" key="5">
    <source>
        <dbReference type="Pfam" id="PF25881"/>
    </source>
</evidence>
<dbReference type="Pfam" id="PF25881">
    <property type="entry name" value="HH_YBHG"/>
    <property type="match status" value="1"/>
</dbReference>
<comment type="subcellular location">
    <subcellularLocation>
        <location evidence="1">Cell envelope</location>
    </subcellularLocation>
</comment>
<accession>A0A1Z4JIJ3</accession>
<sequence length="390" mass="42353">MSLDLFLKPKNRLWSGIAIATLITGGTSFYVVSQFSPKPAIQSAETAPTVTRIAALGRLEPGSEVIRLSAPISLDGDRISELLVKQGDRVQKGQVIAVLDSRDRLQDALLQAREQVQVAQAKLAQVRAGAKTGEIEAQQATIERLQADRQGEIAAQTAEINRWQSEVRTAQAEFDRFNSLYKQGAIAASNLDSKRLALDTAQSQLRQAQVKQNQTANSLEAQLSEARATLNRIAEVRPVDVQTVATEVNSAIAAVKRAETELEQAYIRAPMAGQILKIHTRAGEKISESGIADLAQNDQMVAVAEVYQSDIANVKVGQTAMITGQAFEGELQGTVSEIGLQVNQQQVFSNQPGENLDRRVIDVKIRLNPVASRKVSSLTNLQVQTSILLN</sequence>
<dbReference type="Gene3D" id="2.40.50.100">
    <property type="match status" value="1"/>
</dbReference>
<dbReference type="InterPro" id="IPR059052">
    <property type="entry name" value="HH_YbhG-like"/>
</dbReference>
<reference evidence="6 7" key="1">
    <citation type="submission" date="2017-06" db="EMBL/GenBank/DDBJ databases">
        <title>Genome sequencing of cyanobaciteial culture collection at National Institute for Environmental Studies (NIES).</title>
        <authorList>
            <person name="Hirose Y."/>
            <person name="Shimura Y."/>
            <person name="Fujisawa T."/>
            <person name="Nakamura Y."/>
            <person name="Kawachi M."/>
        </authorList>
    </citation>
    <scope>NUCLEOTIDE SEQUENCE [LARGE SCALE GENOMIC DNA]</scope>
    <source>
        <strain evidence="6 7">NIES-2135</strain>
    </source>
</reference>
<keyword evidence="4" id="KW-1133">Transmembrane helix</keyword>
<keyword evidence="4" id="KW-0472">Membrane</keyword>
<dbReference type="NCBIfam" id="TIGR02971">
    <property type="entry name" value="heterocyst_DevB"/>
    <property type="match status" value="1"/>
</dbReference>
<evidence type="ECO:0000256" key="1">
    <source>
        <dbReference type="ARBA" id="ARBA00004196"/>
    </source>
</evidence>
<dbReference type="Proteomes" id="UP000217895">
    <property type="component" value="Chromosome"/>
</dbReference>
<dbReference type="Gene3D" id="2.40.30.170">
    <property type="match status" value="1"/>
</dbReference>
<dbReference type="EMBL" id="AP018203">
    <property type="protein sequence ID" value="BAY56561.1"/>
    <property type="molecule type" value="Genomic_DNA"/>
</dbReference>
<proteinExistence type="predicted"/>
<protein>
    <submittedName>
        <fullName evidence="6">Heterocyst specific ABC-transporter, membrane fusion protein DevB</fullName>
    </submittedName>
</protein>
<dbReference type="GO" id="GO:0030313">
    <property type="term" value="C:cell envelope"/>
    <property type="evidence" value="ECO:0007669"/>
    <property type="project" value="UniProtKB-SubCell"/>
</dbReference>
<evidence type="ECO:0000256" key="3">
    <source>
        <dbReference type="SAM" id="Coils"/>
    </source>
</evidence>
<keyword evidence="2 3" id="KW-0175">Coiled coil</keyword>
<evidence type="ECO:0000256" key="4">
    <source>
        <dbReference type="SAM" id="Phobius"/>
    </source>
</evidence>
<dbReference type="PANTHER" id="PTHR32347">
    <property type="entry name" value="EFFLUX SYSTEM COMPONENT YKNX-RELATED"/>
    <property type="match status" value="1"/>
</dbReference>
<keyword evidence="7" id="KW-1185">Reference proteome</keyword>
<evidence type="ECO:0000313" key="6">
    <source>
        <dbReference type="EMBL" id="BAY56561.1"/>
    </source>
</evidence>
<feature type="transmembrane region" description="Helical" evidence="4">
    <location>
        <begin position="12"/>
        <end position="32"/>
    </location>
</feature>
<dbReference type="AlphaFoldDB" id="A0A1Z4JIJ3"/>
<dbReference type="PANTHER" id="PTHR32347:SF27">
    <property type="entry name" value="RND EFFLUX PUMP MEMBRANE FUSION PROTEIN BARREL-SANDWICH DOMAIN-CONTAINING PROTEIN"/>
    <property type="match status" value="1"/>
</dbReference>
<dbReference type="PRINTS" id="PR01490">
    <property type="entry name" value="RTXTOXIND"/>
</dbReference>
<gene>
    <name evidence="6" type="ORF">NIES2135_33950</name>
</gene>